<feature type="region of interest" description="Disordered" evidence="1">
    <location>
        <begin position="285"/>
        <end position="305"/>
    </location>
</feature>
<dbReference type="EMBL" id="ML976786">
    <property type="protein sequence ID" value="KAF1964480.1"/>
    <property type="molecule type" value="Genomic_DNA"/>
</dbReference>
<protein>
    <submittedName>
        <fullName evidence="3">Uncharacterized protein</fullName>
    </submittedName>
</protein>
<feature type="transmembrane region" description="Helical" evidence="2">
    <location>
        <begin position="659"/>
        <end position="676"/>
    </location>
</feature>
<evidence type="ECO:0000313" key="3">
    <source>
        <dbReference type="EMBL" id="KAF1964480.1"/>
    </source>
</evidence>
<dbReference type="AlphaFoldDB" id="A0A6A5UJG3"/>
<dbReference type="Gene3D" id="2.60.40.10">
    <property type="entry name" value="Immunoglobulins"/>
    <property type="match status" value="1"/>
</dbReference>
<evidence type="ECO:0000313" key="4">
    <source>
        <dbReference type="Proteomes" id="UP000800036"/>
    </source>
</evidence>
<dbReference type="CDD" id="cd02859">
    <property type="entry name" value="E_set_AMPKbeta_like_N"/>
    <property type="match status" value="1"/>
</dbReference>
<proteinExistence type="predicted"/>
<accession>A0A6A5UJG3</accession>
<keyword evidence="4" id="KW-1185">Reference proteome</keyword>
<name>A0A6A5UJG3_9PLEO</name>
<evidence type="ECO:0000256" key="2">
    <source>
        <dbReference type="SAM" id="Phobius"/>
    </source>
</evidence>
<sequence>MQSCDFVQSYSSSSREAVPSSAGQEASASSASSALQQPFSSSFSSLLSHSTGASSPSVSGDVRHTGRATVSITIDDPGLPVSIWTSISNWQYSLPMTGTGRDATGRLEFAREFDGIPEEPFHYKVHTADGKWVIDETKPFSQDKDGNVNNIAYVKHAFDERLPIPVWEALENAQTASSTTSQDIEEDFDIPLLRHETFQQSPRLSPRLGTIQEEATEPPSTQERARSYQRALIEAMPGSIADGFTRASVLLPARNASPPSDQGNTFDELSRFPIMRHESTFQRDVRAAEDQEHQPDELDQAPLMRHETISNGTTLVEDNGSWTGEDGVHHQYAVHHTADSEASSELMFRMDMSWTGGAQLTSSVYSNDWVSDESDRSDWDSQAINIRLYGQPGPSAPVSGDAVDSELYRSPTFNHEVAGQDADQRSDSSELDDAPTLSHEQTDGTSTETTSERSRAQRALDGEIQVLSPHLTNSFSVERLRDAFNGRIFGATRVPLEAENAFGPGGVPLMTHGSSPPGLRLHSRATGIPPASLPTSINQHEQRRDGAVIRRRLNAPQRPATFDEEDERLDMGDETRRFGMVFEDITLPPVPPPQANVPLAPKASSVSFLEPSINHAGCGSTRCRTPYPSGKGSDTGDSTRGNIAQKIYRHFFSCFASRYASIIFVGIVTAGAALWWKMDLRRRYVSSWG</sequence>
<reference evidence="3" key="1">
    <citation type="journal article" date="2020" name="Stud. Mycol.">
        <title>101 Dothideomycetes genomes: a test case for predicting lifestyles and emergence of pathogens.</title>
        <authorList>
            <person name="Haridas S."/>
            <person name="Albert R."/>
            <person name="Binder M."/>
            <person name="Bloem J."/>
            <person name="Labutti K."/>
            <person name="Salamov A."/>
            <person name="Andreopoulos B."/>
            <person name="Baker S."/>
            <person name="Barry K."/>
            <person name="Bills G."/>
            <person name="Bluhm B."/>
            <person name="Cannon C."/>
            <person name="Castanera R."/>
            <person name="Culley D."/>
            <person name="Daum C."/>
            <person name="Ezra D."/>
            <person name="Gonzalez J."/>
            <person name="Henrissat B."/>
            <person name="Kuo A."/>
            <person name="Liang C."/>
            <person name="Lipzen A."/>
            <person name="Lutzoni F."/>
            <person name="Magnuson J."/>
            <person name="Mondo S."/>
            <person name="Nolan M."/>
            <person name="Ohm R."/>
            <person name="Pangilinan J."/>
            <person name="Park H.-J."/>
            <person name="Ramirez L."/>
            <person name="Alfaro M."/>
            <person name="Sun H."/>
            <person name="Tritt A."/>
            <person name="Yoshinaga Y."/>
            <person name="Zwiers L.-H."/>
            <person name="Turgeon B."/>
            <person name="Goodwin S."/>
            <person name="Spatafora J."/>
            <person name="Crous P."/>
            <person name="Grigoriev I."/>
        </authorList>
    </citation>
    <scope>NUCLEOTIDE SEQUENCE</scope>
    <source>
        <strain evidence="3">CBS 107.79</strain>
    </source>
</reference>
<gene>
    <name evidence="3" type="ORF">BU23DRAFT_575649</name>
</gene>
<feature type="region of interest" description="Disordered" evidence="1">
    <location>
        <begin position="1"/>
        <end position="33"/>
    </location>
</feature>
<dbReference type="InterPro" id="IPR013783">
    <property type="entry name" value="Ig-like_fold"/>
</dbReference>
<dbReference type="SUPFAM" id="SSF81296">
    <property type="entry name" value="E set domains"/>
    <property type="match status" value="1"/>
</dbReference>
<organism evidence="3 4">
    <name type="scientific">Bimuria novae-zelandiae CBS 107.79</name>
    <dbReference type="NCBI Taxonomy" id="1447943"/>
    <lineage>
        <taxon>Eukaryota</taxon>
        <taxon>Fungi</taxon>
        <taxon>Dikarya</taxon>
        <taxon>Ascomycota</taxon>
        <taxon>Pezizomycotina</taxon>
        <taxon>Dothideomycetes</taxon>
        <taxon>Pleosporomycetidae</taxon>
        <taxon>Pleosporales</taxon>
        <taxon>Massarineae</taxon>
        <taxon>Didymosphaeriaceae</taxon>
        <taxon>Bimuria</taxon>
    </lineage>
</organism>
<dbReference type="OrthoDB" id="5350410at2759"/>
<keyword evidence="2" id="KW-0812">Transmembrane</keyword>
<feature type="compositionally biased region" description="Basic and acidic residues" evidence="1">
    <location>
        <begin position="285"/>
        <end position="296"/>
    </location>
</feature>
<dbReference type="InterPro" id="IPR014756">
    <property type="entry name" value="Ig_E-set"/>
</dbReference>
<keyword evidence="2" id="KW-1133">Transmembrane helix</keyword>
<dbReference type="Proteomes" id="UP000800036">
    <property type="component" value="Unassembled WGS sequence"/>
</dbReference>
<evidence type="ECO:0000256" key="1">
    <source>
        <dbReference type="SAM" id="MobiDB-lite"/>
    </source>
</evidence>
<feature type="region of interest" description="Disordered" evidence="1">
    <location>
        <begin position="199"/>
        <end position="224"/>
    </location>
</feature>
<feature type="region of interest" description="Disordered" evidence="1">
    <location>
        <begin position="415"/>
        <end position="457"/>
    </location>
</feature>
<feature type="compositionally biased region" description="Low complexity" evidence="1">
    <location>
        <begin position="9"/>
        <end position="33"/>
    </location>
</feature>
<keyword evidence="2" id="KW-0472">Membrane</keyword>